<keyword evidence="2" id="KW-1185">Reference proteome</keyword>
<dbReference type="EMBL" id="BGPR01000015">
    <property type="protein sequence ID" value="GBL78176.1"/>
    <property type="molecule type" value="Genomic_DNA"/>
</dbReference>
<dbReference type="OrthoDB" id="6617942at2759"/>
<sequence>MSLLKFVLRAVNHCPIFNENPEDFDEIKLPTKKDVLLCCLEVRRQVGLESESNKETDFSTVVRQVAIKLNIIWDKASIPTVTHNRDKNVPVLERQFLFDQRGPRIGRIASVDLTVTKGMIKRAEWPCKRLRPEISLSESSYSNAVSHSLSNGSQHFGNGDDVAGVENKAENNFVKDDMFTKPKEKISKSKLDLTESVIIAQRYNASEYITNQLKGGFD</sequence>
<organism evidence="1 2">
    <name type="scientific">Araneus ventricosus</name>
    <name type="common">Orbweaver spider</name>
    <name type="synonym">Epeira ventricosa</name>
    <dbReference type="NCBI Taxonomy" id="182803"/>
    <lineage>
        <taxon>Eukaryota</taxon>
        <taxon>Metazoa</taxon>
        <taxon>Ecdysozoa</taxon>
        <taxon>Arthropoda</taxon>
        <taxon>Chelicerata</taxon>
        <taxon>Arachnida</taxon>
        <taxon>Araneae</taxon>
        <taxon>Araneomorphae</taxon>
        <taxon>Entelegynae</taxon>
        <taxon>Araneoidea</taxon>
        <taxon>Araneidae</taxon>
        <taxon>Araneus</taxon>
    </lineage>
</organism>
<dbReference type="Proteomes" id="UP000499080">
    <property type="component" value="Unassembled WGS sequence"/>
</dbReference>
<accession>A0A4Y2AG05</accession>
<evidence type="ECO:0000313" key="2">
    <source>
        <dbReference type="Proteomes" id="UP000499080"/>
    </source>
</evidence>
<protein>
    <submittedName>
        <fullName evidence="1">Uncharacterized protein</fullName>
    </submittedName>
</protein>
<comment type="caution">
    <text evidence="1">The sequence shown here is derived from an EMBL/GenBank/DDBJ whole genome shotgun (WGS) entry which is preliminary data.</text>
</comment>
<reference evidence="1 2" key="1">
    <citation type="journal article" date="2019" name="Sci. Rep.">
        <title>Orb-weaving spider Araneus ventricosus genome elucidates the spidroin gene catalogue.</title>
        <authorList>
            <person name="Kono N."/>
            <person name="Nakamura H."/>
            <person name="Ohtoshi R."/>
            <person name="Moran D.A.P."/>
            <person name="Shinohara A."/>
            <person name="Yoshida Y."/>
            <person name="Fujiwara M."/>
            <person name="Mori M."/>
            <person name="Tomita M."/>
            <person name="Arakawa K."/>
        </authorList>
    </citation>
    <scope>NUCLEOTIDE SEQUENCE [LARGE SCALE GENOMIC DNA]</scope>
</reference>
<evidence type="ECO:0000313" key="1">
    <source>
        <dbReference type="EMBL" id="GBL78176.1"/>
    </source>
</evidence>
<name>A0A4Y2AG05_ARAVE</name>
<gene>
    <name evidence="1" type="ORF">AVEN_42752_1</name>
</gene>
<dbReference type="AlphaFoldDB" id="A0A4Y2AG05"/>
<proteinExistence type="predicted"/>